<dbReference type="RefSeq" id="WP_213654649.1">
    <property type="nucleotide sequence ID" value="NZ_BOSL01000005.1"/>
</dbReference>
<comment type="caution">
    <text evidence="1">The sequence shown here is derived from an EMBL/GenBank/DDBJ whole genome shotgun (WGS) entry which is preliminary data.</text>
</comment>
<keyword evidence="2" id="KW-1185">Reference proteome</keyword>
<dbReference type="Proteomes" id="UP000679992">
    <property type="component" value="Unassembled WGS sequence"/>
</dbReference>
<name>A0ABQ4MAF0_9BACL</name>
<accession>A0ABQ4MAF0</accession>
<proteinExistence type="predicted"/>
<evidence type="ECO:0000313" key="1">
    <source>
        <dbReference type="EMBL" id="GIP52971.1"/>
    </source>
</evidence>
<gene>
    <name evidence="1" type="ORF">J42TS3_20060</name>
</gene>
<organism evidence="1 2">
    <name type="scientific">Paenibacillus vini</name>
    <dbReference type="NCBI Taxonomy" id="1476024"/>
    <lineage>
        <taxon>Bacteria</taxon>
        <taxon>Bacillati</taxon>
        <taxon>Bacillota</taxon>
        <taxon>Bacilli</taxon>
        <taxon>Bacillales</taxon>
        <taxon>Paenibacillaceae</taxon>
        <taxon>Paenibacillus</taxon>
    </lineage>
</organism>
<dbReference type="InterPro" id="IPR057955">
    <property type="entry name" value="SF0329-like"/>
</dbReference>
<dbReference type="Pfam" id="PF25753">
    <property type="entry name" value="SF0329"/>
    <property type="match status" value="1"/>
</dbReference>
<evidence type="ECO:0000313" key="2">
    <source>
        <dbReference type="Proteomes" id="UP000679992"/>
    </source>
</evidence>
<reference evidence="1 2" key="1">
    <citation type="submission" date="2021-03" db="EMBL/GenBank/DDBJ databases">
        <title>Antimicrobial resistance genes in bacteria isolated from Japanese honey, and their potential for conferring macrolide and lincosamide resistance in the American foulbrood pathogen Paenibacillus larvae.</title>
        <authorList>
            <person name="Okamoto M."/>
            <person name="Kumagai M."/>
            <person name="Kanamori H."/>
            <person name="Takamatsu D."/>
        </authorList>
    </citation>
    <scope>NUCLEOTIDE SEQUENCE [LARGE SCALE GENOMIC DNA]</scope>
    <source>
        <strain evidence="1 2">J42TS3</strain>
    </source>
</reference>
<sequence>MSWSKLKQQLEGFLSPALNGRVEYRAPGYRYLPDKSGICYILVDKKNVLQMSDKTNSIRWYQTELEIKNDPDIQVPVSSDEIEAVRQGTKGPVPEDRLIVMARSRKSTEHAKELLSAQASLSKSNFIVVANKFLTTPIEESLESNDILMNVLALVDKRVGKKRIINMSEKIKLKHPIVQYFYELRRNTL</sequence>
<dbReference type="EMBL" id="BOSL01000005">
    <property type="protein sequence ID" value="GIP52971.1"/>
    <property type="molecule type" value="Genomic_DNA"/>
</dbReference>
<protein>
    <submittedName>
        <fullName evidence="1">Uncharacterized protein</fullName>
    </submittedName>
</protein>